<evidence type="ECO:0000256" key="4">
    <source>
        <dbReference type="ARBA" id="ARBA00023163"/>
    </source>
</evidence>
<name>A0AAD3D1C7_9STRA</name>
<dbReference type="InterPro" id="IPR037817">
    <property type="entry name" value="TAF7"/>
</dbReference>
<comment type="subcellular location">
    <subcellularLocation>
        <location evidence="1">Nucleus</location>
    </subcellularLocation>
</comment>
<feature type="region of interest" description="Disordered" evidence="6">
    <location>
        <begin position="233"/>
        <end position="254"/>
    </location>
</feature>
<feature type="compositionally biased region" description="Polar residues" evidence="6">
    <location>
        <begin position="363"/>
        <end position="372"/>
    </location>
</feature>
<keyword evidence="5" id="KW-0539">Nucleus</keyword>
<evidence type="ECO:0000256" key="6">
    <source>
        <dbReference type="SAM" id="MobiDB-lite"/>
    </source>
</evidence>
<dbReference type="CDD" id="cd08047">
    <property type="entry name" value="TAF7"/>
    <property type="match status" value="1"/>
</dbReference>
<dbReference type="GO" id="GO:0016251">
    <property type="term" value="F:RNA polymerase II general transcription initiation factor activity"/>
    <property type="evidence" value="ECO:0007669"/>
    <property type="project" value="TreeGrafter"/>
</dbReference>
<proteinExistence type="inferred from homology"/>
<dbReference type="AlphaFoldDB" id="A0AAD3D1C7"/>
<gene>
    <name evidence="8" type="ORF">CTEN210_12375</name>
</gene>
<dbReference type="PANTHER" id="PTHR12228">
    <property type="entry name" value="TRANSCRIPTION INITIATION FACTOR TFIID 55 KD SUBUNIT-RELATED"/>
    <property type="match status" value="1"/>
</dbReference>
<keyword evidence="3" id="KW-0805">Transcription regulation</keyword>
<feature type="compositionally biased region" description="Basic residues" evidence="6">
    <location>
        <begin position="322"/>
        <end position="331"/>
    </location>
</feature>
<dbReference type="Pfam" id="PF04658">
    <property type="entry name" value="TAFII55_N"/>
    <property type="match status" value="1"/>
</dbReference>
<accession>A0AAD3D1C7</accession>
<evidence type="ECO:0000313" key="8">
    <source>
        <dbReference type="EMBL" id="GFH55899.1"/>
    </source>
</evidence>
<evidence type="ECO:0000256" key="1">
    <source>
        <dbReference type="ARBA" id="ARBA00004123"/>
    </source>
</evidence>
<keyword evidence="4" id="KW-0804">Transcription</keyword>
<evidence type="ECO:0000313" key="9">
    <source>
        <dbReference type="Proteomes" id="UP001054902"/>
    </source>
</evidence>
<dbReference type="GO" id="GO:0005669">
    <property type="term" value="C:transcription factor TFIID complex"/>
    <property type="evidence" value="ECO:0007669"/>
    <property type="project" value="InterPro"/>
</dbReference>
<reference evidence="8 9" key="1">
    <citation type="journal article" date="2021" name="Sci. Rep.">
        <title>The genome of the diatom Chaetoceros tenuissimus carries an ancient integrated fragment of an extant virus.</title>
        <authorList>
            <person name="Hongo Y."/>
            <person name="Kimura K."/>
            <person name="Takaki Y."/>
            <person name="Yoshida Y."/>
            <person name="Baba S."/>
            <person name="Kobayashi G."/>
            <person name="Nagasaki K."/>
            <person name="Hano T."/>
            <person name="Tomaru Y."/>
        </authorList>
    </citation>
    <scope>NUCLEOTIDE SEQUENCE [LARGE SCALE GENOMIC DNA]</scope>
    <source>
        <strain evidence="8 9">NIES-3715</strain>
    </source>
</reference>
<dbReference type="InterPro" id="IPR006751">
    <property type="entry name" value="TAFII55_prot_cons_reg"/>
</dbReference>
<sequence length="410" mass="46211">MTIQERNLLRDKTLILRILDERLQSHLREKMAELEKKVNKEESKSKSNISQIYGGKASNFSSLDISSVAAAGTSSKASEGVVFDLDGVTCEPAIQSSSAPLLKPNDAASAELLDQYTLWNFHCDGATYPARLVNMPLPIEVHKTQDHAAFYKCTDIAQMLIVYEDMTALEEAESTPGYRQEAFPSYYHSGITPPMKRVVQKRFMAREHSGVPPPMNEVIDVEKDLMQLIEKISMKDPNKRPGRGNQGQRGLQTKVLEEIEDEYVEYEPWMENYREWFDEDDAITTKHPELYLDATEIKKIRGTTSVDVESNTSGDKKGASKEKKKKKKTTSKKADTDDKPKKKKKKKKGQVEIQEAPPAPPDSTLNDTTFNLDETNMDNFDLDLDLAGDDFDGFGDDMDLDGMGMDDLDF</sequence>
<evidence type="ECO:0000256" key="5">
    <source>
        <dbReference type="ARBA" id="ARBA00023242"/>
    </source>
</evidence>
<keyword evidence="9" id="KW-1185">Reference proteome</keyword>
<evidence type="ECO:0000259" key="7">
    <source>
        <dbReference type="SMART" id="SM01370"/>
    </source>
</evidence>
<protein>
    <recommendedName>
        <fullName evidence="7">TAFII55 protein conserved region domain-containing protein</fullName>
    </recommendedName>
</protein>
<dbReference type="Proteomes" id="UP001054902">
    <property type="component" value="Unassembled WGS sequence"/>
</dbReference>
<organism evidence="8 9">
    <name type="scientific">Chaetoceros tenuissimus</name>
    <dbReference type="NCBI Taxonomy" id="426638"/>
    <lineage>
        <taxon>Eukaryota</taxon>
        <taxon>Sar</taxon>
        <taxon>Stramenopiles</taxon>
        <taxon>Ochrophyta</taxon>
        <taxon>Bacillariophyta</taxon>
        <taxon>Coscinodiscophyceae</taxon>
        <taxon>Chaetocerotophycidae</taxon>
        <taxon>Chaetocerotales</taxon>
        <taxon>Chaetocerotaceae</taxon>
        <taxon>Chaetoceros</taxon>
    </lineage>
</organism>
<dbReference type="PANTHER" id="PTHR12228:SF0">
    <property type="entry name" value="TATA-BOX BINDING PROTEIN ASSOCIATED FACTOR 7"/>
    <property type="match status" value="1"/>
</dbReference>
<evidence type="ECO:0000256" key="2">
    <source>
        <dbReference type="ARBA" id="ARBA00009368"/>
    </source>
</evidence>
<feature type="domain" description="TAFII55 protein conserved region" evidence="7">
    <location>
        <begin position="10"/>
        <end position="261"/>
    </location>
</feature>
<dbReference type="GO" id="GO:0051123">
    <property type="term" value="P:RNA polymerase II preinitiation complex assembly"/>
    <property type="evidence" value="ECO:0007669"/>
    <property type="project" value="TreeGrafter"/>
</dbReference>
<dbReference type="EMBL" id="BLLK01000051">
    <property type="protein sequence ID" value="GFH55899.1"/>
    <property type="molecule type" value="Genomic_DNA"/>
</dbReference>
<comment type="similarity">
    <text evidence="2">Belongs to the TAF7 family.</text>
</comment>
<comment type="caution">
    <text evidence="8">The sequence shown here is derived from an EMBL/GenBank/DDBJ whole genome shotgun (WGS) entry which is preliminary data.</text>
</comment>
<dbReference type="SMART" id="SM01370">
    <property type="entry name" value="TAFII55_N"/>
    <property type="match status" value="1"/>
</dbReference>
<feature type="region of interest" description="Disordered" evidence="6">
    <location>
        <begin position="304"/>
        <end position="372"/>
    </location>
</feature>
<evidence type="ECO:0000256" key="3">
    <source>
        <dbReference type="ARBA" id="ARBA00023015"/>
    </source>
</evidence>